<protein>
    <submittedName>
        <fullName evidence="1">Uncharacterized protein</fullName>
    </submittedName>
</protein>
<dbReference type="AlphaFoldDB" id="A0A8T0G0H2"/>
<comment type="caution">
    <text evidence="1">The sequence shown here is derived from an EMBL/GenBank/DDBJ whole genome shotgun (WGS) entry which is preliminary data.</text>
</comment>
<reference evidence="1" key="1">
    <citation type="journal article" date="2020" name="bioRxiv">
        <title>Chromosome-level reference genome of the European wasp spider Argiope bruennichi: a resource for studies on range expansion and evolutionary adaptation.</title>
        <authorList>
            <person name="Sheffer M.M."/>
            <person name="Hoppe A."/>
            <person name="Krehenwinkel H."/>
            <person name="Uhl G."/>
            <person name="Kuss A.W."/>
            <person name="Jensen L."/>
            <person name="Jensen C."/>
            <person name="Gillespie R.G."/>
            <person name="Hoff K.J."/>
            <person name="Prost S."/>
        </authorList>
    </citation>
    <scope>NUCLEOTIDE SEQUENCE</scope>
</reference>
<accession>A0A8T0G0H2</accession>
<proteinExistence type="predicted"/>
<organism evidence="1 2">
    <name type="scientific">Argiope bruennichi</name>
    <name type="common">Wasp spider</name>
    <name type="synonym">Aranea bruennichi</name>
    <dbReference type="NCBI Taxonomy" id="94029"/>
    <lineage>
        <taxon>Eukaryota</taxon>
        <taxon>Metazoa</taxon>
        <taxon>Ecdysozoa</taxon>
        <taxon>Arthropoda</taxon>
        <taxon>Chelicerata</taxon>
        <taxon>Arachnida</taxon>
        <taxon>Araneae</taxon>
        <taxon>Araneomorphae</taxon>
        <taxon>Entelegynae</taxon>
        <taxon>Araneoidea</taxon>
        <taxon>Araneidae</taxon>
        <taxon>Argiope</taxon>
    </lineage>
</organism>
<sequence>MCCEYSPLTSKTPSCPQIGLKACSCKCVIRFVLRESSFKAAIPVNRSSGTLVKSLLLKEKRVGYDSEKLYYLIQMEKQQIKELSIHYCNQSTGNPLECDSTTEWMFRAKTDAYILGRCEGPRGREGMDLKDFIQNRGQ</sequence>
<dbReference type="Proteomes" id="UP000807504">
    <property type="component" value="Unassembled WGS sequence"/>
</dbReference>
<evidence type="ECO:0000313" key="1">
    <source>
        <dbReference type="EMBL" id="KAF8796741.1"/>
    </source>
</evidence>
<evidence type="ECO:0000313" key="2">
    <source>
        <dbReference type="Proteomes" id="UP000807504"/>
    </source>
</evidence>
<reference evidence="1" key="2">
    <citation type="submission" date="2020-06" db="EMBL/GenBank/DDBJ databases">
        <authorList>
            <person name="Sheffer M."/>
        </authorList>
    </citation>
    <scope>NUCLEOTIDE SEQUENCE</scope>
</reference>
<keyword evidence="2" id="KW-1185">Reference proteome</keyword>
<name>A0A8T0G0H2_ARGBR</name>
<dbReference type="EMBL" id="JABXBU010000001">
    <property type="protein sequence ID" value="KAF8796741.1"/>
    <property type="molecule type" value="Genomic_DNA"/>
</dbReference>
<gene>
    <name evidence="1" type="ORF">HNY73_001084</name>
</gene>